<keyword evidence="2 5" id="KW-0812">Transmembrane</keyword>
<reference evidence="7" key="1">
    <citation type="journal article" date="2005" name="PLoS Biol.">
        <title>New insights into metabolic properties of marine bacteria encoding proteorhodopsins.</title>
        <authorList>
            <person name="Sabehi G."/>
            <person name="Loy A."/>
            <person name="Jung K.H."/>
            <person name="Partha R."/>
            <person name="Spudich J.L."/>
            <person name="Isaacson T."/>
            <person name="Hirschberg J."/>
            <person name="Wagner M."/>
            <person name="Beja O."/>
        </authorList>
    </citation>
    <scope>NUCLEOTIDE SEQUENCE</scope>
</reference>
<feature type="transmembrane region" description="Helical" evidence="5">
    <location>
        <begin position="44"/>
        <end position="62"/>
    </location>
</feature>
<feature type="transmembrane region" description="Helical" evidence="5">
    <location>
        <begin position="146"/>
        <end position="164"/>
    </location>
</feature>
<name>Q4PJ47_9BACT</name>
<keyword evidence="4 5" id="KW-0472">Membrane</keyword>
<dbReference type="PANTHER" id="PTHR11814">
    <property type="entry name" value="SULFATE TRANSPORTER"/>
    <property type="match status" value="1"/>
</dbReference>
<dbReference type="InterPro" id="IPR001902">
    <property type="entry name" value="SLC26A/SulP_fam"/>
</dbReference>
<evidence type="ECO:0000256" key="4">
    <source>
        <dbReference type="ARBA" id="ARBA00023136"/>
    </source>
</evidence>
<accession>Q4PJ47</accession>
<organism evidence="7">
    <name type="scientific">uncultured bacterium eBACred22E04</name>
    <dbReference type="NCBI Taxonomy" id="334274"/>
    <lineage>
        <taxon>Bacteria</taxon>
        <taxon>environmental samples</taxon>
    </lineage>
</organism>
<proteinExistence type="predicted"/>
<comment type="subcellular location">
    <subcellularLocation>
        <location evidence="1">Membrane</location>
        <topology evidence="1">Multi-pass membrane protein</topology>
    </subcellularLocation>
</comment>
<dbReference type="EMBL" id="DQ088866">
    <property type="protein sequence ID" value="AAY82786.1"/>
    <property type="molecule type" value="Genomic_DNA"/>
</dbReference>
<keyword evidence="3 5" id="KW-1133">Transmembrane helix</keyword>
<feature type="transmembrane region" description="Helical" evidence="5">
    <location>
        <begin position="20"/>
        <end position="37"/>
    </location>
</feature>
<dbReference type="GO" id="GO:0016020">
    <property type="term" value="C:membrane"/>
    <property type="evidence" value="ECO:0007669"/>
    <property type="project" value="UniProtKB-SubCell"/>
</dbReference>
<dbReference type="GO" id="GO:0055085">
    <property type="term" value="P:transmembrane transport"/>
    <property type="evidence" value="ECO:0007669"/>
    <property type="project" value="InterPro"/>
</dbReference>
<protein>
    <submittedName>
        <fullName evidence="7">Predicted sulfate permease</fullName>
    </submittedName>
</protein>
<evidence type="ECO:0000256" key="3">
    <source>
        <dbReference type="ARBA" id="ARBA00022989"/>
    </source>
</evidence>
<feature type="domain" description="SLC26A/SulP transporter" evidence="6">
    <location>
        <begin position="2"/>
        <end position="188"/>
    </location>
</feature>
<evidence type="ECO:0000259" key="6">
    <source>
        <dbReference type="Pfam" id="PF00916"/>
    </source>
</evidence>
<feature type="transmembrane region" description="Helical" evidence="5">
    <location>
        <begin position="68"/>
        <end position="91"/>
    </location>
</feature>
<evidence type="ECO:0000256" key="2">
    <source>
        <dbReference type="ARBA" id="ARBA00022692"/>
    </source>
</evidence>
<evidence type="ECO:0000313" key="7">
    <source>
        <dbReference type="EMBL" id="AAY82786.1"/>
    </source>
</evidence>
<dbReference type="InterPro" id="IPR011547">
    <property type="entry name" value="SLC26A/SulP_dom"/>
</dbReference>
<dbReference type="Pfam" id="PF00916">
    <property type="entry name" value="Sulfate_transp"/>
    <property type="match status" value="1"/>
</dbReference>
<feature type="transmembrane region" description="Helical" evidence="5">
    <location>
        <begin position="171"/>
        <end position="190"/>
    </location>
</feature>
<dbReference type="AlphaFoldDB" id="Q4PJ47"/>
<evidence type="ECO:0000256" key="5">
    <source>
        <dbReference type="SAM" id="Phobius"/>
    </source>
</evidence>
<sequence length="201" mass="21598">MIIIPQSMAYATLANLDPVYGLYASFIPVAVAAFFGSSRYLATGPVAMVSLLTAVAITSLSYGDEIMYVPLAIMLALSVGVFQITLALAKAGKLIDIVLKEHVILGFTSAAALIIASSQISKVFGLNNIAISDLLNIGTFLEQTPINYYAVLMSIIALAVLYIFKNKLTKYQFFANIAVLAAVVVTIFGVENNKLPRSYSW</sequence>
<feature type="transmembrane region" description="Helical" evidence="5">
    <location>
        <begin position="103"/>
        <end position="126"/>
    </location>
</feature>
<evidence type="ECO:0000256" key="1">
    <source>
        <dbReference type="ARBA" id="ARBA00004141"/>
    </source>
</evidence>